<keyword evidence="7 9" id="KW-1133">Transmembrane helix</keyword>
<dbReference type="EMBL" id="CP023284">
    <property type="protein sequence ID" value="ATA53670.1"/>
    <property type="molecule type" value="Genomic_DNA"/>
</dbReference>
<keyword evidence="6 9" id="KW-0812">Transmembrane</keyword>
<evidence type="ECO:0000256" key="2">
    <source>
        <dbReference type="ARBA" id="ARBA00009477"/>
    </source>
</evidence>
<keyword evidence="10" id="KW-0175">Coiled coil</keyword>
<evidence type="ECO:0000256" key="7">
    <source>
        <dbReference type="ARBA" id="ARBA00022989"/>
    </source>
</evidence>
<reference evidence="13 14" key="1">
    <citation type="submission" date="2017-09" db="EMBL/GenBank/DDBJ databases">
        <title>The diverse metabolic capabilities of V. boronicumulans make it an excellent choice for continued studies on novel biodegradation.</title>
        <authorList>
            <person name="Sun S."/>
        </authorList>
    </citation>
    <scope>NUCLEOTIDE SEQUENCE [LARGE SCALE GENOMIC DNA]</scope>
    <source>
        <strain evidence="13 14">J1</strain>
    </source>
</reference>
<dbReference type="Pfam" id="PF25994">
    <property type="entry name" value="HH_AprE"/>
    <property type="match status" value="1"/>
</dbReference>
<evidence type="ECO:0000256" key="9">
    <source>
        <dbReference type="RuleBase" id="RU365093"/>
    </source>
</evidence>
<sequence>MSTATLPMPPVAAPRSSREHARRLARSGCWVILGAILPLGLWMGLAPLSMAVVAPAFVKVDLNRRPVQHLEGGTVREVMVRDGQHVNAGDPILVLGDVRVDADRNRLSYRVHLERAMLVRLEAEQAVAKTLAFPEDLLRAARQDDRIGQALLKETALFQAQRHSLDSAASLMRTQRDRVQQEIVAVHAQIAQAQNSLVLQRQDLEANRGLIQEGFISSSRISQLESVVMEYAAKLEERRTELARAAQRLVEIDLKIQSIRNDYVKAASDQLKATTQRLGEIEQEQRKSNDAAQRQVVVAPASGEVIDLKFTSPGAVVGPGEAIADIVPSDAQLMIEARIRPEDISNVHLNQRARVKFTAFKYRNTSMVTGKVTYVAGDRLIERQTNLPYYSVMILADAESLRAIGDFKLQAGMPAEVYIAGVSQTALQYVIEPITSTIRRSGRQM</sequence>
<keyword evidence="5 9" id="KW-0997">Cell inner membrane</keyword>
<evidence type="ECO:0000259" key="11">
    <source>
        <dbReference type="Pfam" id="PF25994"/>
    </source>
</evidence>
<name>A0A250DH48_9BURK</name>
<dbReference type="InterPro" id="IPR058982">
    <property type="entry name" value="Beta-barrel_AprE"/>
</dbReference>
<dbReference type="KEGG" id="vbo:CKY39_10930"/>
<dbReference type="Proteomes" id="UP000217154">
    <property type="component" value="Chromosome"/>
</dbReference>
<keyword evidence="4 9" id="KW-1003">Cell membrane</keyword>
<evidence type="ECO:0000256" key="6">
    <source>
        <dbReference type="ARBA" id="ARBA00022692"/>
    </source>
</evidence>
<evidence type="ECO:0000256" key="4">
    <source>
        <dbReference type="ARBA" id="ARBA00022475"/>
    </source>
</evidence>
<dbReference type="InterPro" id="IPR010129">
    <property type="entry name" value="T1SS_HlyD"/>
</dbReference>
<feature type="transmembrane region" description="Helical" evidence="9">
    <location>
        <begin position="28"/>
        <end position="58"/>
    </location>
</feature>
<feature type="coiled-coil region" evidence="10">
    <location>
        <begin position="232"/>
        <end position="284"/>
    </location>
</feature>
<comment type="similarity">
    <text evidence="2 9">Belongs to the membrane fusion protein (MFP) (TC 8.A.1) family.</text>
</comment>
<dbReference type="InterPro" id="IPR050739">
    <property type="entry name" value="MFP"/>
</dbReference>
<evidence type="ECO:0000313" key="14">
    <source>
        <dbReference type="Proteomes" id="UP000217154"/>
    </source>
</evidence>
<dbReference type="NCBIfam" id="TIGR01843">
    <property type="entry name" value="type_I_hlyD"/>
    <property type="match status" value="1"/>
</dbReference>
<feature type="domain" description="AprE-like long alpha-helical hairpin" evidence="11">
    <location>
        <begin position="101"/>
        <end position="290"/>
    </location>
</feature>
<evidence type="ECO:0000259" key="12">
    <source>
        <dbReference type="Pfam" id="PF26002"/>
    </source>
</evidence>
<evidence type="ECO:0000256" key="10">
    <source>
        <dbReference type="SAM" id="Coils"/>
    </source>
</evidence>
<dbReference type="PRINTS" id="PR01490">
    <property type="entry name" value="RTXTOXIND"/>
</dbReference>
<dbReference type="Pfam" id="PF26002">
    <property type="entry name" value="Beta-barrel_AprE"/>
    <property type="match status" value="1"/>
</dbReference>
<organism evidence="13 14">
    <name type="scientific">Variovorax boronicumulans</name>
    <dbReference type="NCBI Taxonomy" id="436515"/>
    <lineage>
        <taxon>Bacteria</taxon>
        <taxon>Pseudomonadati</taxon>
        <taxon>Pseudomonadota</taxon>
        <taxon>Betaproteobacteria</taxon>
        <taxon>Burkholderiales</taxon>
        <taxon>Comamonadaceae</taxon>
        <taxon>Variovorax</taxon>
    </lineage>
</organism>
<dbReference type="RefSeq" id="WP_095744454.1">
    <property type="nucleotide sequence ID" value="NZ_CP023284.1"/>
</dbReference>
<evidence type="ECO:0000313" key="13">
    <source>
        <dbReference type="EMBL" id="ATA53670.1"/>
    </source>
</evidence>
<comment type="subcellular location">
    <subcellularLocation>
        <location evidence="1 9">Cell inner membrane</location>
        <topology evidence="1 9">Single-pass membrane protein</topology>
    </subcellularLocation>
</comment>
<dbReference type="PANTHER" id="PTHR30386:SF17">
    <property type="entry name" value="ALKALINE PROTEASE SECRETION PROTEIN APRE"/>
    <property type="match status" value="1"/>
</dbReference>
<dbReference type="Gene3D" id="2.40.30.170">
    <property type="match status" value="1"/>
</dbReference>
<dbReference type="AlphaFoldDB" id="A0A250DH48"/>
<dbReference type="InterPro" id="IPR058781">
    <property type="entry name" value="HH_AprE-like"/>
</dbReference>
<keyword evidence="8 9" id="KW-0472">Membrane</keyword>
<accession>A0A250DH48</accession>
<dbReference type="GO" id="GO:0015031">
    <property type="term" value="P:protein transport"/>
    <property type="evidence" value="ECO:0007669"/>
    <property type="project" value="InterPro"/>
</dbReference>
<keyword evidence="3 9" id="KW-0813">Transport</keyword>
<dbReference type="GO" id="GO:0005886">
    <property type="term" value="C:plasma membrane"/>
    <property type="evidence" value="ECO:0007669"/>
    <property type="project" value="UniProtKB-SubCell"/>
</dbReference>
<proteinExistence type="inferred from homology"/>
<evidence type="ECO:0000256" key="5">
    <source>
        <dbReference type="ARBA" id="ARBA00022519"/>
    </source>
</evidence>
<evidence type="ECO:0000256" key="8">
    <source>
        <dbReference type="ARBA" id="ARBA00023136"/>
    </source>
</evidence>
<evidence type="ECO:0000256" key="3">
    <source>
        <dbReference type="ARBA" id="ARBA00022448"/>
    </source>
</evidence>
<dbReference type="PANTHER" id="PTHR30386">
    <property type="entry name" value="MEMBRANE FUSION SUBUNIT OF EMRAB-TOLC MULTIDRUG EFFLUX PUMP"/>
    <property type="match status" value="1"/>
</dbReference>
<gene>
    <name evidence="13" type="ORF">CKY39_10930</name>
</gene>
<evidence type="ECO:0000256" key="1">
    <source>
        <dbReference type="ARBA" id="ARBA00004377"/>
    </source>
</evidence>
<feature type="domain" description="AprE-like beta-barrel" evidence="12">
    <location>
        <begin position="333"/>
        <end position="420"/>
    </location>
</feature>
<protein>
    <recommendedName>
        <fullName evidence="9">Membrane fusion protein (MFP) family protein</fullName>
    </recommendedName>
</protein>